<evidence type="ECO:0000256" key="18">
    <source>
        <dbReference type="SAM" id="SignalP"/>
    </source>
</evidence>
<evidence type="ECO:0000256" key="6">
    <source>
        <dbReference type="ARBA" id="ARBA00022729"/>
    </source>
</evidence>
<dbReference type="Pfam" id="PF00734">
    <property type="entry name" value="CBM_1"/>
    <property type="match status" value="1"/>
</dbReference>
<keyword evidence="8" id="KW-0136">Cellulose degradation</keyword>
<comment type="subcellular location">
    <subcellularLocation>
        <location evidence="2">Secreted</location>
    </subcellularLocation>
</comment>
<keyword evidence="21" id="KW-1185">Reference proteome</keyword>
<evidence type="ECO:0000256" key="11">
    <source>
        <dbReference type="ARBA" id="ARBA00023283"/>
    </source>
</evidence>
<dbReference type="PROSITE" id="PS51164">
    <property type="entry name" value="CBM1_2"/>
    <property type="match status" value="1"/>
</dbReference>
<keyword evidence="5" id="KW-0964">Secreted</keyword>
<keyword evidence="11" id="KW-0873">Pyrrolidone carboxylic acid</keyword>
<keyword evidence="13" id="KW-0624">Polysaccharide degradation</keyword>
<dbReference type="InterPro" id="IPR000254">
    <property type="entry name" value="CBD"/>
</dbReference>
<evidence type="ECO:0000256" key="1">
    <source>
        <dbReference type="ARBA" id="ARBA00000966"/>
    </source>
</evidence>
<accession>A0A2H2ZP44</accession>
<reference evidence="20 21" key="1">
    <citation type="journal article" date="2015" name="Genome Announc.">
        <title>Genome sequence and annotation of Trichoderma parareesei, the ancestor of the cellulase producer Trichoderma reesei.</title>
        <authorList>
            <person name="Yang D."/>
            <person name="Pomraning K."/>
            <person name="Kopchinskiy A."/>
            <person name="Karimi Aghcheh R."/>
            <person name="Atanasova L."/>
            <person name="Chenthamara K."/>
            <person name="Baker S.E."/>
            <person name="Zhang R."/>
            <person name="Shen Q."/>
            <person name="Freitag M."/>
            <person name="Kubicek C.P."/>
            <person name="Druzhinina I.S."/>
        </authorList>
    </citation>
    <scope>NUCLEOTIDE SEQUENCE [LARGE SCALE GENOMIC DNA]</scope>
    <source>
        <strain evidence="20 21">CBS 125925</strain>
    </source>
</reference>
<evidence type="ECO:0000256" key="10">
    <source>
        <dbReference type="ARBA" id="ARBA00023277"/>
    </source>
</evidence>
<sequence length="436" mass="46042">MGVIETKPLLDSFSPPSTMNRSVAALLLAASILYGGAAAQQTVWGQCGGIGWSGPTNCAPGSACSTLNPYYAQCIPGATTITTSTRPPSGPTTTTRATSTSSSTPPTSSGVRFAGVNVAGFDFGCTTDGTCVTSKIYPPLKNFTGSNNYPDGIGQMQHFVNDDGMTIFRLPVGWQYLVNNNLGGNLDSTSISKYDQLVQGCLSLGAYCIVDIHNYARWNGGIIGQGGPTNAQFTSLWSQLASKYASQSRVWFGIMNEPHDVNINTWAATVQDVVTAIRNAGATSQFISLPGNDWQSAAAFISDGSAAALSQVTNPDGSTTNLIFDVHKYLDSDNSGTHAECTTNNIDGAFAPLATWLRQNNRQAILTETGGGNVQSCIQDMCQQIQYLNQNSDVYLGYVGWGAGSFDSTYVLTETPTGSGNSWTDTSLVSSCLARK</sequence>
<evidence type="ECO:0000256" key="16">
    <source>
        <dbReference type="RuleBase" id="RU361153"/>
    </source>
</evidence>
<evidence type="ECO:0000256" key="12">
    <source>
        <dbReference type="ARBA" id="ARBA00023295"/>
    </source>
</evidence>
<dbReference type="InterPro" id="IPR017853">
    <property type="entry name" value="GH"/>
</dbReference>
<keyword evidence="9" id="KW-1015">Disulfide bond</keyword>
<proteinExistence type="inferred from homology"/>
<dbReference type="PROSITE" id="PS00562">
    <property type="entry name" value="CBM1_1"/>
    <property type="match status" value="1"/>
</dbReference>
<dbReference type="SUPFAM" id="SSF57180">
    <property type="entry name" value="Cellulose-binding domain"/>
    <property type="match status" value="1"/>
</dbReference>
<evidence type="ECO:0000256" key="13">
    <source>
        <dbReference type="ARBA" id="ARBA00023326"/>
    </source>
</evidence>
<gene>
    <name evidence="20" type="ORF">A9Z42_0072160</name>
</gene>
<evidence type="ECO:0000256" key="17">
    <source>
        <dbReference type="SAM" id="MobiDB-lite"/>
    </source>
</evidence>
<evidence type="ECO:0000259" key="19">
    <source>
        <dbReference type="PROSITE" id="PS51164"/>
    </source>
</evidence>
<evidence type="ECO:0000256" key="2">
    <source>
        <dbReference type="ARBA" id="ARBA00004613"/>
    </source>
</evidence>
<feature type="signal peptide" evidence="18">
    <location>
        <begin position="1"/>
        <end position="39"/>
    </location>
</feature>
<evidence type="ECO:0000256" key="4">
    <source>
        <dbReference type="ARBA" id="ARBA00012601"/>
    </source>
</evidence>
<comment type="caution">
    <text evidence="20">The sequence shown here is derived from an EMBL/GenBank/DDBJ whole genome shotgun (WGS) entry which is preliminary data.</text>
</comment>
<feature type="chain" id="PRO_5013695565" description="Endoglucanase EG-II" evidence="18">
    <location>
        <begin position="40"/>
        <end position="436"/>
    </location>
</feature>
<feature type="domain" description="CBM1" evidence="19">
    <location>
        <begin position="39"/>
        <end position="75"/>
    </location>
</feature>
<evidence type="ECO:0000256" key="3">
    <source>
        <dbReference type="ARBA" id="ARBA00005641"/>
    </source>
</evidence>
<dbReference type="GO" id="GO:0005576">
    <property type="term" value="C:extracellular region"/>
    <property type="evidence" value="ECO:0007669"/>
    <property type="project" value="UniProtKB-SubCell"/>
</dbReference>
<keyword evidence="12 16" id="KW-0326">Glycosidase</keyword>
<dbReference type="PANTHER" id="PTHR34142:SF5">
    <property type="entry name" value="CBM1 DOMAIN-CONTAINING PROTEIN"/>
    <property type="match status" value="1"/>
</dbReference>
<dbReference type="InterPro" id="IPR035971">
    <property type="entry name" value="CBD_sf"/>
</dbReference>
<dbReference type="InterPro" id="IPR018087">
    <property type="entry name" value="Glyco_hydro_5_CS"/>
</dbReference>
<dbReference type="OrthoDB" id="5823761at2759"/>
<dbReference type="InterPro" id="IPR001547">
    <property type="entry name" value="Glyco_hydro_5"/>
</dbReference>
<evidence type="ECO:0000256" key="15">
    <source>
        <dbReference type="ARBA" id="ARBA00074271"/>
    </source>
</evidence>
<dbReference type="GO" id="GO:0030245">
    <property type="term" value="P:cellulose catabolic process"/>
    <property type="evidence" value="ECO:0007669"/>
    <property type="project" value="UniProtKB-KW"/>
</dbReference>
<evidence type="ECO:0000256" key="7">
    <source>
        <dbReference type="ARBA" id="ARBA00022801"/>
    </source>
</evidence>
<evidence type="ECO:0000256" key="9">
    <source>
        <dbReference type="ARBA" id="ARBA00023157"/>
    </source>
</evidence>
<dbReference type="EMBL" id="LFMI01000687">
    <property type="protein sequence ID" value="OTA06472.1"/>
    <property type="molecule type" value="Genomic_DNA"/>
</dbReference>
<evidence type="ECO:0000313" key="21">
    <source>
        <dbReference type="Proteomes" id="UP000219286"/>
    </source>
</evidence>
<keyword evidence="10" id="KW-0119">Carbohydrate metabolism</keyword>
<dbReference type="EC" id="3.2.1.4" evidence="4"/>
<feature type="region of interest" description="Disordered" evidence="17">
    <location>
        <begin position="81"/>
        <end position="108"/>
    </location>
</feature>
<dbReference type="Proteomes" id="UP000219286">
    <property type="component" value="Unassembled WGS sequence"/>
</dbReference>
<name>A0A2H2ZP44_TRIPA</name>
<evidence type="ECO:0000313" key="20">
    <source>
        <dbReference type="EMBL" id="OTA06472.1"/>
    </source>
</evidence>
<dbReference type="SMART" id="SM00236">
    <property type="entry name" value="fCBD"/>
    <property type="match status" value="1"/>
</dbReference>
<organism evidence="20 21">
    <name type="scientific">Trichoderma parareesei</name>
    <name type="common">Filamentous fungus</name>
    <dbReference type="NCBI Taxonomy" id="858221"/>
    <lineage>
        <taxon>Eukaryota</taxon>
        <taxon>Fungi</taxon>
        <taxon>Dikarya</taxon>
        <taxon>Ascomycota</taxon>
        <taxon>Pezizomycotina</taxon>
        <taxon>Sordariomycetes</taxon>
        <taxon>Hypocreomycetidae</taxon>
        <taxon>Hypocreales</taxon>
        <taxon>Hypocreaceae</taxon>
        <taxon>Trichoderma</taxon>
    </lineage>
</organism>
<evidence type="ECO:0000256" key="5">
    <source>
        <dbReference type="ARBA" id="ARBA00022525"/>
    </source>
</evidence>
<dbReference type="SUPFAM" id="SSF51445">
    <property type="entry name" value="(Trans)glycosidases"/>
    <property type="match status" value="1"/>
</dbReference>
<dbReference type="PROSITE" id="PS00659">
    <property type="entry name" value="GLYCOSYL_HYDROL_F5"/>
    <property type="match status" value="1"/>
</dbReference>
<dbReference type="GO" id="GO:0008810">
    <property type="term" value="F:cellulase activity"/>
    <property type="evidence" value="ECO:0007669"/>
    <property type="project" value="UniProtKB-EC"/>
</dbReference>
<keyword evidence="6 18" id="KW-0732">Signal</keyword>
<comment type="catalytic activity">
    <reaction evidence="1">
        <text>Endohydrolysis of (1-&gt;4)-beta-D-glucosidic linkages in cellulose, lichenin and cereal beta-D-glucans.</text>
        <dbReference type="EC" id="3.2.1.4"/>
    </reaction>
</comment>
<protein>
    <recommendedName>
        <fullName evidence="15">Endoglucanase EG-II</fullName>
        <ecNumber evidence="4">3.2.1.4</ecNumber>
    </recommendedName>
</protein>
<comment type="similarity">
    <text evidence="3 16">Belongs to the glycosyl hydrolase 5 (cellulase A) family.</text>
</comment>
<dbReference type="Pfam" id="PF00150">
    <property type="entry name" value="Cellulase"/>
    <property type="match status" value="1"/>
</dbReference>
<dbReference type="FunFam" id="3.20.20.80:FF:000124">
    <property type="entry name" value="Exported cellulase"/>
    <property type="match status" value="1"/>
</dbReference>
<evidence type="ECO:0000256" key="8">
    <source>
        <dbReference type="ARBA" id="ARBA00023001"/>
    </source>
</evidence>
<comment type="function">
    <text evidence="14">Endoglucanase (EG) that cleaves the internal beta-1,4-glucosidic bonds in cellulose. The degradation of cellulose involves an interplay between different cellulolytic enzymes. Hydrolysis starts with EGs, which cut internal glycosidic linkages to reduce the polymerization degree of the substrate and creates new chain ends for exocellobiohydrolases (CBHs). The CBH release the disaccharide cellobiose from the non-reducing end of the cellulose polymer chain. Finally, beta-1,4-glucosidases hydrolyze the cellobiose and other short cello-oligosaccharides into glucose units.</text>
</comment>
<evidence type="ECO:0000256" key="14">
    <source>
        <dbReference type="ARBA" id="ARBA00059691"/>
    </source>
</evidence>
<keyword evidence="7 16" id="KW-0378">Hydrolase</keyword>
<dbReference type="GO" id="GO:0030248">
    <property type="term" value="F:cellulose binding"/>
    <property type="evidence" value="ECO:0007669"/>
    <property type="project" value="InterPro"/>
</dbReference>
<dbReference type="AlphaFoldDB" id="A0A2H2ZP44"/>
<dbReference type="Gene3D" id="3.20.20.80">
    <property type="entry name" value="Glycosidases"/>
    <property type="match status" value="1"/>
</dbReference>
<dbReference type="PANTHER" id="PTHR34142">
    <property type="entry name" value="ENDO-BETA-1,4-GLUCANASE A"/>
    <property type="match status" value="1"/>
</dbReference>